<organism evidence="3 4">
    <name type="scientific">Aureispira anguillae</name>
    <dbReference type="NCBI Taxonomy" id="2864201"/>
    <lineage>
        <taxon>Bacteria</taxon>
        <taxon>Pseudomonadati</taxon>
        <taxon>Bacteroidota</taxon>
        <taxon>Saprospiria</taxon>
        <taxon>Saprospirales</taxon>
        <taxon>Saprospiraceae</taxon>
        <taxon>Aureispira</taxon>
    </lineage>
</organism>
<evidence type="ECO:0000313" key="4">
    <source>
        <dbReference type="Proteomes" id="UP001060919"/>
    </source>
</evidence>
<keyword evidence="1" id="KW-0732">Signal</keyword>
<sequence>MKNNKLFVLSFFILAFALFSSVQAQNTGATPCDAINLYPAAIGNCNNTCGQQLCGQYQCETAACGNNTMPGTATIDGSCTPDNDIGQACTWLEVTATAADLVVENQTNYSGQGAGNIERKDYTLFSGSCGSLTEVDCQANVAINNSVTFSGLTVGQTYFIQVTRSQVSINTGCPSCNSASSCIQSSVPHTASNSSCATATTLLSSSTINSTNANATANNNSVCQSPSLGSVENNVWYEWCSGPSWLAGDTAFVHIFNQTCNNSQGLQMSVYDATTTCAAITSGTASSQICENPGTTTDYSYYWIANPNECFFLTLDGFAGTACNFDIQVSAYNTVILLKNELIHFAAENLNKSVVLNWEIKTNSSTSTFSIERSSDAIHFNKLGTVEPGLHQQMYHFTDQTPLPAVSYYRLKMIAYDGTISYSKIVAINRKDLAIHDKFYIHNVYPQPFNDMLNIDFEVATSSAVNLKIVNTFGQVIIEKRYPVVPSSYQSIALDLKDIEAGIYTLILEDKNLKIARMERVVKQ</sequence>
<dbReference type="AlphaFoldDB" id="A0A915YKG9"/>
<protein>
    <submittedName>
        <fullName evidence="3">T9SS type A sorting domain-containing protein</fullName>
    </submittedName>
</protein>
<dbReference type="EMBL" id="AP026867">
    <property type="protein sequence ID" value="BDS14882.1"/>
    <property type="molecule type" value="Genomic_DNA"/>
</dbReference>
<feature type="chain" id="PRO_5038105678" evidence="1">
    <location>
        <begin position="25"/>
        <end position="524"/>
    </location>
</feature>
<dbReference type="RefSeq" id="WP_264790084.1">
    <property type="nucleotide sequence ID" value="NZ_AP026867.1"/>
</dbReference>
<dbReference type="KEGG" id="aup:AsAng_0056640"/>
<reference evidence="3" key="1">
    <citation type="submission" date="2022-09" db="EMBL/GenBank/DDBJ databases">
        <title>Aureispira anguillicida sp. nov., isolated from Leptocephalus of Japanese eel Anguilla japonica.</title>
        <authorList>
            <person name="Yuasa K."/>
            <person name="Mekata T."/>
            <person name="Ikunari K."/>
        </authorList>
    </citation>
    <scope>NUCLEOTIDE SEQUENCE</scope>
    <source>
        <strain evidence="3">EL160426</strain>
    </source>
</reference>
<gene>
    <name evidence="3" type="ORF">AsAng_0056640</name>
</gene>
<dbReference type="Gene3D" id="2.60.40.10">
    <property type="entry name" value="Immunoglobulins"/>
    <property type="match status" value="1"/>
</dbReference>
<proteinExistence type="predicted"/>
<name>A0A915YKG9_9BACT</name>
<dbReference type="InterPro" id="IPR013783">
    <property type="entry name" value="Ig-like_fold"/>
</dbReference>
<evidence type="ECO:0000256" key="1">
    <source>
        <dbReference type="SAM" id="SignalP"/>
    </source>
</evidence>
<dbReference type="InterPro" id="IPR026444">
    <property type="entry name" value="Secre_tail"/>
</dbReference>
<evidence type="ECO:0000313" key="3">
    <source>
        <dbReference type="EMBL" id="BDS14882.1"/>
    </source>
</evidence>
<keyword evidence="4" id="KW-1185">Reference proteome</keyword>
<feature type="domain" description="Secretion system C-terminal sorting" evidence="2">
    <location>
        <begin position="444"/>
        <end position="515"/>
    </location>
</feature>
<dbReference type="NCBIfam" id="TIGR04183">
    <property type="entry name" value="Por_Secre_tail"/>
    <property type="match status" value="1"/>
</dbReference>
<accession>A0A915YKG9</accession>
<dbReference type="Proteomes" id="UP001060919">
    <property type="component" value="Chromosome"/>
</dbReference>
<dbReference type="Pfam" id="PF18962">
    <property type="entry name" value="Por_Secre_tail"/>
    <property type="match status" value="1"/>
</dbReference>
<feature type="signal peptide" evidence="1">
    <location>
        <begin position="1"/>
        <end position="24"/>
    </location>
</feature>
<evidence type="ECO:0000259" key="2">
    <source>
        <dbReference type="Pfam" id="PF18962"/>
    </source>
</evidence>